<reference evidence="2 3" key="1">
    <citation type="submission" date="2015-09" db="EMBL/GenBank/DDBJ databases">
        <title>Bacillus cereus food isolates.</title>
        <authorList>
            <person name="Boekhorst J."/>
        </authorList>
    </citation>
    <scope>NUCLEOTIDE SEQUENCE [LARGE SCALE GENOMIC DNA]</scope>
    <source>
        <strain evidence="2 3">B4088</strain>
    </source>
</reference>
<evidence type="ECO:0000313" key="3">
    <source>
        <dbReference type="Proteomes" id="UP000076482"/>
    </source>
</evidence>
<feature type="transmembrane region" description="Helical" evidence="1">
    <location>
        <begin position="87"/>
        <end position="107"/>
    </location>
</feature>
<sequence length="171" mass="19332">MSRIDKHTDEDLQYELESRGYHVSQDDSGGLGCSLIIGAVIIIALIHYGAAFIHYFIALSHYYYWTVYTIFFVGLIITILGKGQQKFLNFLLYLSLLPIATYLYTFIIESTEGISYSDFIENAKTGFLKHALIYLFYIVIVPFIAAKIINFLVRVTFGGDNSNNDSTNLPG</sequence>
<dbReference type="PATRIC" id="fig|1396.535.peg.1729"/>
<comment type="caution">
    <text evidence="2">The sequence shown here is derived from an EMBL/GenBank/DDBJ whole genome shotgun (WGS) entry which is preliminary data.</text>
</comment>
<name>A0A162P3D1_BACCE</name>
<dbReference type="RefSeq" id="WP_063261159.1">
    <property type="nucleotide sequence ID" value="NZ_LJKE01000045.1"/>
</dbReference>
<evidence type="ECO:0000313" key="2">
    <source>
        <dbReference type="EMBL" id="KZD65941.1"/>
    </source>
</evidence>
<feature type="transmembrane region" description="Helical" evidence="1">
    <location>
        <begin position="62"/>
        <end position="80"/>
    </location>
</feature>
<dbReference type="EMBL" id="LJKE01000045">
    <property type="protein sequence ID" value="KZD65941.1"/>
    <property type="molecule type" value="Genomic_DNA"/>
</dbReference>
<keyword evidence="1" id="KW-0812">Transmembrane</keyword>
<gene>
    <name evidence="2" type="ORF">B4088_2698</name>
</gene>
<keyword evidence="1" id="KW-0472">Membrane</keyword>
<feature type="transmembrane region" description="Helical" evidence="1">
    <location>
        <begin position="127"/>
        <end position="146"/>
    </location>
</feature>
<dbReference type="AlphaFoldDB" id="A0A162P3D1"/>
<feature type="transmembrane region" description="Helical" evidence="1">
    <location>
        <begin position="35"/>
        <end position="56"/>
    </location>
</feature>
<proteinExistence type="predicted"/>
<protein>
    <submittedName>
        <fullName evidence="2">Uncharacterized protein</fullName>
    </submittedName>
</protein>
<keyword evidence="1" id="KW-1133">Transmembrane helix</keyword>
<dbReference type="Proteomes" id="UP000076482">
    <property type="component" value="Unassembled WGS sequence"/>
</dbReference>
<evidence type="ECO:0000256" key="1">
    <source>
        <dbReference type="SAM" id="Phobius"/>
    </source>
</evidence>
<organism evidence="2 3">
    <name type="scientific">Bacillus cereus</name>
    <dbReference type="NCBI Taxonomy" id="1396"/>
    <lineage>
        <taxon>Bacteria</taxon>
        <taxon>Bacillati</taxon>
        <taxon>Bacillota</taxon>
        <taxon>Bacilli</taxon>
        <taxon>Bacillales</taxon>
        <taxon>Bacillaceae</taxon>
        <taxon>Bacillus</taxon>
        <taxon>Bacillus cereus group</taxon>
    </lineage>
</organism>
<accession>A0A162P3D1</accession>